<dbReference type="PROSITE" id="PS51257">
    <property type="entry name" value="PROKAR_LIPOPROTEIN"/>
    <property type="match status" value="1"/>
</dbReference>
<dbReference type="RefSeq" id="WP_079646617.1">
    <property type="nucleotide sequence ID" value="NZ_FUYM01000001.1"/>
</dbReference>
<accession>A0A1T5A963</accession>
<name>A0A1T5A963_9SPHN</name>
<sequence>MRGMFLVGLLMLGGCAPTIKANNELGGIIDLKVGHRENAGLALADAECQKYGKRARITNNDEWTGQMRYECVKP</sequence>
<dbReference type="EMBL" id="FUYM01000001">
    <property type="protein sequence ID" value="SKB31267.1"/>
    <property type="molecule type" value="Genomic_DNA"/>
</dbReference>
<gene>
    <name evidence="1" type="ORF">SAMN06295920_101703</name>
</gene>
<proteinExistence type="predicted"/>
<evidence type="ECO:0000313" key="1">
    <source>
        <dbReference type="EMBL" id="SKB31267.1"/>
    </source>
</evidence>
<keyword evidence="2" id="KW-1185">Reference proteome</keyword>
<evidence type="ECO:0000313" key="2">
    <source>
        <dbReference type="Proteomes" id="UP000189818"/>
    </source>
</evidence>
<protein>
    <submittedName>
        <fullName evidence="1">Uncharacterized protein</fullName>
    </submittedName>
</protein>
<reference evidence="2" key="1">
    <citation type="submission" date="2017-02" db="EMBL/GenBank/DDBJ databases">
        <authorList>
            <person name="Varghese N."/>
            <person name="Submissions S."/>
        </authorList>
    </citation>
    <scope>NUCLEOTIDE SEQUENCE [LARGE SCALE GENOMIC DNA]</scope>
    <source>
        <strain evidence="2">UM2</strain>
    </source>
</reference>
<organism evidence="1 2">
    <name type="scientific">Rhizorhabdus histidinilytica</name>
    <dbReference type="NCBI Taxonomy" id="439228"/>
    <lineage>
        <taxon>Bacteria</taxon>
        <taxon>Pseudomonadati</taxon>
        <taxon>Pseudomonadota</taxon>
        <taxon>Alphaproteobacteria</taxon>
        <taxon>Sphingomonadales</taxon>
        <taxon>Sphingomonadaceae</taxon>
        <taxon>Rhizorhabdus</taxon>
    </lineage>
</organism>
<dbReference type="AlphaFoldDB" id="A0A1T5A963"/>
<dbReference type="Proteomes" id="UP000189818">
    <property type="component" value="Unassembled WGS sequence"/>
</dbReference>
<dbReference type="STRING" id="439228.SAMN06295920_101703"/>